<organism evidence="2 3">
    <name type="scientific">Vibrio superstes NBRC 103154</name>
    <dbReference type="NCBI Taxonomy" id="1219062"/>
    <lineage>
        <taxon>Bacteria</taxon>
        <taxon>Pseudomonadati</taxon>
        <taxon>Pseudomonadota</taxon>
        <taxon>Gammaproteobacteria</taxon>
        <taxon>Vibrionales</taxon>
        <taxon>Vibrionaceae</taxon>
        <taxon>Vibrio</taxon>
    </lineage>
</organism>
<evidence type="ECO:0000313" key="3">
    <source>
        <dbReference type="Proteomes" id="UP000321113"/>
    </source>
</evidence>
<evidence type="ECO:0000313" key="2">
    <source>
        <dbReference type="EMBL" id="GEM81443.1"/>
    </source>
</evidence>
<comment type="caution">
    <text evidence="2">The sequence shown here is derived from an EMBL/GenBank/DDBJ whole genome shotgun (WGS) entry which is preliminary data.</text>
</comment>
<gene>
    <name evidence="2" type="ORF">VSU01S_36880</name>
</gene>
<dbReference type="InterPro" id="IPR013766">
    <property type="entry name" value="Thioredoxin_domain"/>
</dbReference>
<dbReference type="EMBL" id="BJXK01000023">
    <property type="protein sequence ID" value="GEM81443.1"/>
    <property type="molecule type" value="Genomic_DNA"/>
</dbReference>
<dbReference type="AlphaFoldDB" id="A0A511QVP3"/>
<dbReference type="Pfam" id="PF00085">
    <property type="entry name" value="Thioredoxin"/>
    <property type="match status" value="1"/>
</dbReference>
<dbReference type="CDD" id="cd02947">
    <property type="entry name" value="TRX_family"/>
    <property type="match status" value="1"/>
</dbReference>
<feature type="domain" description="Thioredoxin" evidence="1">
    <location>
        <begin position="28"/>
        <end position="106"/>
    </location>
</feature>
<dbReference type="InterPro" id="IPR036249">
    <property type="entry name" value="Thioredoxin-like_sf"/>
</dbReference>
<reference evidence="2 3" key="1">
    <citation type="submission" date="2019-07" db="EMBL/GenBank/DDBJ databases">
        <title>Whole genome shotgun sequence of Vibrio superstes NBRC 103154.</title>
        <authorList>
            <person name="Hosoyama A."/>
            <person name="Uohara A."/>
            <person name="Ohji S."/>
            <person name="Ichikawa N."/>
        </authorList>
    </citation>
    <scope>NUCLEOTIDE SEQUENCE [LARGE SCALE GENOMIC DNA]</scope>
    <source>
        <strain evidence="2 3">NBRC 103154</strain>
    </source>
</reference>
<proteinExistence type="predicted"/>
<dbReference type="SUPFAM" id="SSF52833">
    <property type="entry name" value="Thioredoxin-like"/>
    <property type="match status" value="1"/>
</dbReference>
<sequence>MEMNGIQLGFNHEYSEIAPTIEEVQFLSGYALLEFGAPWCPHCQTGEVVIQQVLEEIAPQLHIKIFDGKGRKLGRLFSVKLWPTLILLKEGREVERVVRPTSIDDVRKLTALIEQ</sequence>
<protein>
    <submittedName>
        <fullName evidence="2">Thiol reductase thioredoxin</fullName>
    </submittedName>
</protein>
<name>A0A511QVP3_9VIBR</name>
<dbReference type="Proteomes" id="UP000321113">
    <property type="component" value="Unassembled WGS sequence"/>
</dbReference>
<dbReference type="Gene3D" id="3.40.30.10">
    <property type="entry name" value="Glutaredoxin"/>
    <property type="match status" value="1"/>
</dbReference>
<evidence type="ECO:0000259" key="1">
    <source>
        <dbReference type="Pfam" id="PF00085"/>
    </source>
</evidence>
<keyword evidence="3" id="KW-1185">Reference proteome</keyword>
<accession>A0A511QVP3</accession>